<name>A0A0E9UJ80_ANGAN</name>
<dbReference type="AlphaFoldDB" id="A0A0E9UJ80"/>
<proteinExistence type="predicted"/>
<accession>A0A0E9UJ80</accession>
<sequence length="34" mass="3489">MLCLSSGLSWFSPAGSCGGCRWPSHRAPPSQGPA</sequence>
<reference evidence="1" key="2">
    <citation type="journal article" date="2015" name="Fish Shellfish Immunol.">
        <title>Early steps in the European eel (Anguilla anguilla)-Vibrio vulnificus interaction in the gills: Role of the RtxA13 toxin.</title>
        <authorList>
            <person name="Callol A."/>
            <person name="Pajuelo D."/>
            <person name="Ebbesson L."/>
            <person name="Teles M."/>
            <person name="MacKenzie S."/>
            <person name="Amaro C."/>
        </authorList>
    </citation>
    <scope>NUCLEOTIDE SEQUENCE</scope>
</reference>
<dbReference type="EMBL" id="GBXM01042770">
    <property type="protein sequence ID" value="JAH65807.1"/>
    <property type="molecule type" value="Transcribed_RNA"/>
</dbReference>
<organism evidence="1">
    <name type="scientific">Anguilla anguilla</name>
    <name type="common">European freshwater eel</name>
    <name type="synonym">Muraena anguilla</name>
    <dbReference type="NCBI Taxonomy" id="7936"/>
    <lineage>
        <taxon>Eukaryota</taxon>
        <taxon>Metazoa</taxon>
        <taxon>Chordata</taxon>
        <taxon>Craniata</taxon>
        <taxon>Vertebrata</taxon>
        <taxon>Euteleostomi</taxon>
        <taxon>Actinopterygii</taxon>
        <taxon>Neopterygii</taxon>
        <taxon>Teleostei</taxon>
        <taxon>Anguilliformes</taxon>
        <taxon>Anguillidae</taxon>
        <taxon>Anguilla</taxon>
    </lineage>
</organism>
<reference evidence="1" key="1">
    <citation type="submission" date="2014-11" db="EMBL/GenBank/DDBJ databases">
        <authorList>
            <person name="Amaro Gonzalez C."/>
        </authorList>
    </citation>
    <scope>NUCLEOTIDE SEQUENCE</scope>
</reference>
<evidence type="ECO:0000313" key="1">
    <source>
        <dbReference type="EMBL" id="JAH65807.1"/>
    </source>
</evidence>
<protein>
    <submittedName>
        <fullName evidence="1">Uncharacterized protein</fullName>
    </submittedName>
</protein>